<keyword evidence="10 18" id="KW-1133">Transmembrane helix</keyword>
<dbReference type="Gene3D" id="3.50.4.10">
    <property type="entry name" value="Hepatocyte Growth Factor"/>
    <property type="match status" value="1"/>
</dbReference>
<evidence type="ECO:0000256" key="15">
    <source>
        <dbReference type="ARBA" id="ARBA00047899"/>
    </source>
</evidence>
<feature type="domain" description="Apple" evidence="22">
    <location>
        <begin position="339"/>
        <end position="420"/>
    </location>
</feature>
<keyword evidence="11 18" id="KW-0472">Membrane</keyword>
<feature type="signal peptide" evidence="19">
    <location>
        <begin position="1"/>
        <end position="21"/>
    </location>
</feature>
<evidence type="ECO:0000256" key="13">
    <source>
        <dbReference type="ARBA" id="ARBA00023170"/>
    </source>
</evidence>
<dbReference type="PROSITE" id="PS50927">
    <property type="entry name" value="BULB_LECTIN"/>
    <property type="match status" value="1"/>
</dbReference>
<evidence type="ECO:0000256" key="12">
    <source>
        <dbReference type="ARBA" id="ARBA00023157"/>
    </source>
</evidence>
<organism evidence="23 24">
    <name type="scientific">Jatropha curcas</name>
    <name type="common">Barbados nut</name>
    <dbReference type="NCBI Taxonomy" id="180498"/>
    <lineage>
        <taxon>Eukaryota</taxon>
        <taxon>Viridiplantae</taxon>
        <taxon>Streptophyta</taxon>
        <taxon>Embryophyta</taxon>
        <taxon>Tracheophyta</taxon>
        <taxon>Spermatophyta</taxon>
        <taxon>Magnoliopsida</taxon>
        <taxon>eudicotyledons</taxon>
        <taxon>Gunneridae</taxon>
        <taxon>Pentapetalae</taxon>
        <taxon>rosids</taxon>
        <taxon>fabids</taxon>
        <taxon>Malpighiales</taxon>
        <taxon>Euphorbiaceae</taxon>
        <taxon>Crotonoideae</taxon>
        <taxon>Jatropheae</taxon>
        <taxon>Jatropha</taxon>
    </lineage>
</organism>
<dbReference type="GO" id="GO:0106310">
    <property type="term" value="F:protein serine kinase activity"/>
    <property type="evidence" value="ECO:0007669"/>
    <property type="project" value="RHEA"/>
</dbReference>
<keyword evidence="12" id="KW-1015">Disulfide bond</keyword>
<keyword evidence="3" id="KW-0597">Phosphoprotein</keyword>
<evidence type="ECO:0000256" key="19">
    <source>
        <dbReference type="SAM" id="SignalP"/>
    </source>
</evidence>
<evidence type="ECO:0000256" key="3">
    <source>
        <dbReference type="ARBA" id="ARBA00022553"/>
    </source>
</evidence>
<keyword evidence="2 17" id="KW-0723">Serine/threonine-protein kinase</keyword>
<dbReference type="InterPro" id="IPR036426">
    <property type="entry name" value="Bulb-type_lectin_dom_sf"/>
</dbReference>
<dbReference type="Gene3D" id="3.30.200.20">
    <property type="entry name" value="Phosphorylase Kinase, domain 1"/>
    <property type="match status" value="1"/>
</dbReference>
<evidence type="ECO:0000256" key="10">
    <source>
        <dbReference type="ARBA" id="ARBA00022989"/>
    </source>
</evidence>
<keyword evidence="13" id="KW-0675">Receptor</keyword>
<comment type="similarity">
    <text evidence="17">Belongs to the protein kinase superfamily. Ser/Thr protein kinase family.</text>
</comment>
<dbReference type="FunFam" id="3.30.200.20:FF:000195">
    <property type="entry name" value="G-type lectin S-receptor-like serine/threonine-protein kinase"/>
    <property type="match status" value="1"/>
</dbReference>
<protein>
    <recommendedName>
        <fullName evidence="17">Receptor-like serine/threonine-protein kinase</fullName>
        <ecNumber evidence="17">2.7.11.1</ecNumber>
    </recommendedName>
</protein>
<gene>
    <name evidence="23" type="ORF">JCGZ_00732</name>
</gene>
<dbReference type="InterPro" id="IPR011009">
    <property type="entry name" value="Kinase-like_dom_sf"/>
</dbReference>
<dbReference type="SMART" id="SM00473">
    <property type="entry name" value="PAN_AP"/>
    <property type="match status" value="1"/>
</dbReference>
<dbReference type="EC" id="2.7.11.1" evidence="17"/>
<evidence type="ECO:0000313" key="23">
    <source>
        <dbReference type="EMBL" id="KDP38975.1"/>
    </source>
</evidence>
<dbReference type="SUPFAM" id="SSF56112">
    <property type="entry name" value="Protein kinase-like (PK-like)"/>
    <property type="match status" value="1"/>
</dbReference>
<evidence type="ECO:0000259" key="21">
    <source>
        <dbReference type="PROSITE" id="PS50927"/>
    </source>
</evidence>
<dbReference type="FunFam" id="2.90.10.10:FF:000004">
    <property type="entry name" value="G-type lectin S-receptor-like serine/threonine-protein kinase"/>
    <property type="match status" value="1"/>
</dbReference>
<evidence type="ECO:0000256" key="5">
    <source>
        <dbReference type="ARBA" id="ARBA00022692"/>
    </source>
</evidence>
<dbReference type="CDD" id="cd14066">
    <property type="entry name" value="STKc_IRAK"/>
    <property type="match status" value="1"/>
</dbReference>
<dbReference type="CDD" id="cd00028">
    <property type="entry name" value="B_lectin"/>
    <property type="match status" value="1"/>
</dbReference>
<dbReference type="Gene3D" id="2.90.10.10">
    <property type="entry name" value="Bulb-type lectin domain"/>
    <property type="match status" value="1"/>
</dbReference>
<evidence type="ECO:0000259" key="20">
    <source>
        <dbReference type="PROSITE" id="PS50011"/>
    </source>
</evidence>
<evidence type="ECO:0000256" key="4">
    <source>
        <dbReference type="ARBA" id="ARBA00022679"/>
    </source>
</evidence>
<keyword evidence="4 17" id="KW-0808">Transferase</keyword>
<evidence type="ECO:0000313" key="24">
    <source>
        <dbReference type="Proteomes" id="UP000027138"/>
    </source>
</evidence>
<dbReference type="GO" id="GO:0016020">
    <property type="term" value="C:membrane"/>
    <property type="evidence" value="ECO:0007669"/>
    <property type="project" value="UniProtKB-SubCell"/>
</dbReference>
<accession>A0A067L398</accession>
<name>A0A067L398_JATCU</name>
<dbReference type="PIRSF" id="PIRSF000641">
    <property type="entry name" value="SRK"/>
    <property type="match status" value="1"/>
</dbReference>
<evidence type="ECO:0000256" key="7">
    <source>
        <dbReference type="ARBA" id="ARBA00022741"/>
    </source>
</evidence>
<evidence type="ECO:0000256" key="17">
    <source>
        <dbReference type="PIRNR" id="PIRNR000641"/>
    </source>
</evidence>
<dbReference type="PROSITE" id="PS00108">
    <property type="entry name" value="PROTEIN_KINASE_ST"/>
    <property type="match status" value="1"/>
</dbReference>
<dbReference type="Pfam" id="PF08276">
    <property type="entry name" value="PAN_2"/>
    <property type="match status" value="1"/>
</dbReference>
<dbReference type="GO" id="GO:0048544">
    <property type="term" value="P:recognition of pollen"/>
    <property type="evidence" value="ECO:0007669"/>
    <property type="project" value="InterPro"/>
</dbReference>
<dbReference type="InterPro" id="IPR008271">
    <property type="entry name" value="Ser/Thr_kinase_AS"/>
</dbReference>
<dbReference type="FunFam" id="1.10.510.10:FF:000060">
    <property type="entry name" value="G-type lectin S-receptor-like serine/threonine-protein kinase"/>
    <property type="match status" value="1"/>
</dbReference>
<dbReference type="PANTHER" id="PTHR32444">
    <property type="entry name" value="BULB-TYPE LECTIN DOMAIN-CONTAINING PROTEIN"/>
    <property type="match status" value="1"/>
</dbReference>
<dbReference type="EMBL" id="KK914353">
    <property type="protein sequence ID" value="KDP38975.1"/>
    <property type="molecule type" value="Genomic_DNA"/>
</dbReference>
<comment type="catalytic activity">
    <reaction evidence="16 17">
        <text>L-seryl-[protein] + ATP = O-phospho-L-seryl-[protein] + ADP + H(+)</text>
        <dbReference type="Rhea" id="RHEA:17989"/>
        <dbReference type="Rhea" id="RHEA-COMP:9863"/>
        <dbReference type="Rhea" id="RHEA-COMP:11604"/>
        <dbReference type="ChEBI" id="CHEBI:15378"/>
        <dbReference type="ChEBI" id="CHEBI:29999"/>
        <dbReference type="ChEBI" id="CHEBI:30616"/>
        <dbReference type="ChEBI" id="CHEBI:83421"/>
        <dbReference type="ChEBI" id="CHEBI:456216"/>
        <dbReference type="EC" id="2.7.11.1"/>
    </reaction>
</comment>
<dbReference type="SMART" id="SM00220">
    <property type="entry name" value="S_TKc"/>
    <property type="match status" value="1"/>
</dbReference>
<dbReference type="OrthoDB" id="785331at2759"/>
<evidence type="ECO:0000256" key="2">
    <source>
        <dbReference type="ARBA" id="ARBA00022527"/>
    </source>
</evidence>
<evidence type="ECO:0000256" key="1">
    <source>
        <dbReference type="ARBA" id="ARBA00004479"/>
    </source>
</evidence>
<dbReference type="InterPro" id="IPR001480">
    <property type="entry name" value="Bulb-type_lectin_dom"/>
</dbReference>
<dbReference type="InterPro" id="IPR000719">
    <property type="entry name" value="Prot_kinase_dom"/>
</dbReference>
<dbReference type="AlphaFoldDB" id="A0A067L398"/>
<feature type="domain" description="Bulb-type lectin" evidence="21">
    <location>
        <begin position="24"/>
        <end position="145"/>
    </location>
</feature>
<dbReference type="SMART" id="SM00108">
    <property type="entry name" value="B_lectin"/>
    <property type="match status" value="1"/>
</dbReference>
<evidence type="ECO:0000256" key="16">
    <source>
        <dbReference type="ARBA" id="ARBA00048679"/>
    </source>
</evidence>
<keyword evidence="24" id="KW-1185">Reference proteome</keyword>
<keyword evidence="5 18" id="KW-0812">Transmembrane</keyword>
<dbReference type="GO" id="GO:0004674">
    <property type="term" value="F:protein serine/threonine kinase activity"/>
    <property type="evidence" value="ECO:0007669"/>
    <property type="project" value="UniProtKB-KW"/>
</dbReference>
<dbReference type="Proteomes" id="UP000027138">
    <property type="component" value="Unassembled WGS sequence"/>
</dbReference>
<comment type="catalytic activity">
    <reaction evidence="15 17">
        <text>L-threonyl-[protein] + ATP = O-phospho-L-threonyl-[protein] + ADP + H(+)</text>
        <dbReference type="Rhea" id="RHEA:46608"/>
        <dbReference type="Rhea" id="RHEA-COMP:11060"/>
        <dbReference type="Rhea" id="RHEA-COMP:11605"/>
        <dbReference type="ChEBI" id="CHEBI:15378"/>
        <dbReference type="ChEBI" id="CHEBI:30013"/>
        <dbReference type="ChEBI" id="CHEBI:30616"/>
        <dbReference type="ChEBI" id="CHEBI:61977"/>
        <dbReference type="ChEBI" id="CHEBI:456216"/>
        <dbReference type="EC" id="2.7.11.1"/>
    </reaction>
</comment>
<dbReference type="Pfam" id="PF01453">
    <property type="entry name" value="B_lectin"/>
    <property type="match status" value="1"/>
</dbReference>
<evidence type="ECO:0000256" key="18">
    <source>
        <dbReference type="SAM" id="Phobius"/>
    </source>
</evidence>
<keyword evidence="9 17" id="KW-0067">ATP-binding</keyword>
<proteinExistence type="inferred from homology"/>
<evidence type="ECO:0000256" key="14">
    <source>
        <dbReference type="ARBA" id="ARBA00023180"/>
    </source>
</evidence>
<dbReference type="PROSITE" id="PS50948">
    <property type="entry name" value="PAN"/>
    <property type="match status" value="1"/>
</dbReference>
<dbReference type="Pfam" id="PF07714">
    <property type="entry name" value="PK_Tyr_Ser-Thr"/>
    <property type="match status" value="1"/>
</dbReference>
<evidence type="ECO:0000256" key="11">
    <source>
        <dbReference type="ARBA" id="ARBA00023136"/>
    </source>
</evidence>
<feature type="chain" id="PRO_5001640156" description="Receptor-like serine/threonine-protein kinase" evidence="19">
    <location>
        <begin position="22"/>
        <end position="820"/>
    </location>
</feature>
<evidence type="ECO:0000256" key="9">
    <source>
        <dbReference type="ARBA" id="ARBA00022840"/>
    </source>
</evidence>
<comment type="subcellular location">
    <subcellularLocation>
        <location evidence="1">Membrane</location>
        <topology evidence="1">Single-pass type I membrane protein</topology>
    </subcellularLocation>
</comment>
<feature type="transmembrane region" description="Helical" evidence="18">
    <location>
        <begin position="437"/>
        <end position="459"/>
    </location>
</feature>
<feature type="domain" description="Protein kinase" evidence="20">
    <location>
        <begin position="503"/>
        <end position="781"/>
    </location>
</feature>
<dbReference type="InterPro" id="IPR000858">
    <property type="entry name" value="S_locus_glycoprot_dom"/>
</dbReference>
<keyword evidence="8 17" id="KW-0418">Kinase</keyword>
<dbReference type="InterPro" id="IPR021820">
    <property type="entry name" value="S-locus_recpt_kinase_C"/>
</dbReference>
<reference evidence="23 24" key="1">
    <citation type="journal article" date="2014" name="PLoS ONE">
        <title>Global Analysis of Gene Expression Profiles in Physic Nut (Jatropha curcas L.) Seedlings Exposed to Salt Stress.</title>
        <authorList>
            <person name="Zhang L."/>
            <person name="Zhang C."/>
            <person name="Wu P."/>
            <person name="Chen Y."/>
            <person name="Li M."/>
            <person name="Jiang H."/>
            <person name="Wu G."/>
        </authorList>
    </citation>
    <scope>NUCLEOTIDE SEQUENCE [LARGE SCALE GENOMIC DNA]</scope>
    <source>
        <strain evidence="24">cv. GZQX0401</strain>
        <tissue evidence="23">Young leaves</tissue>
    </source>
</reference>
<dbReference type="Gene3D" id="1.10.510.10">
    <property type="entry name" value="Transferase(Phosphotransferase) domain 1"/>
    <property type="match status" value="1"/>
</dbReference>
<dbReference type="SUPFAM" id="SSF51110">
    <property type="entry name" value="alpha-D-mannose-specific plant lectins"/>
    <property type="match status" value="1"/>
</dbReference>
<keyword evidence="14" id="KW-0325">Glycoprotein</keyword>
<dbReference type="PANTHER" id="PTHR32444:SF183">
    <property type="entry name" value="APPLE DOMAIN-CONTAINING PROTEIN"/>
    <property type="match status" value="1"/>
</dbReference>
<dbReference type="PROSITE" id="PS50011">
    <property type="entry name" value="PROTEIN_KINASE_DOM"/>
    <property type="match status" value="1"/>
</dbReference>
<dbReference type="FunFam" id="3.50.4.10:FF:000002">
    <property type="entry name" value="G-type lectin S-receptor-like serine/threonine-protein kinase"/>
    <property type="match status" value="1"/>
</dbReference>
<keyword evidence="6 19" id="KW-0732">Signal</keyword>
<evidence type="ECO:0000256" key="8">
    <source>
        <dbReference type="ARBA" id="ARBA00022777"/>
    </source>
</evidence>
<dbReference type="InterPro" id="IPR003609">
    <property type="entry name" value="Pan_app"/>
</dbReference>
<dbReference type="Pfam" id="PF11883">
    <property type="entry name" value="DUF3403"/>
    <property type="match status" value="1"/>
</dbReference>
<sequence length="820" mass="92238">MASSSFAILLFFSILTRTCTGTVLDTITPNKPLRDGNTLLSPNQTFELGFFSLTDPKVRYLGLWYKKISSGTIVWVANRETPISDTVGTLNITGQGNLILVNGTNHVVWSSNTSAIAKSPVAELFDNGNFVVREANDSNSENFLWQSYDYPTQTVLPGMKFGTNLVTGHESFQSSWKSSDDPAQGQFSVHLDLHGYPQMLIRKDNDIQYRSGSWNGLRFTGTPVLRPDPIFTYEFEMNEREVYFRYDVLNRSLFARYTISPSGLLQRFSWSDRINDWVIIATAQTDQCENYGFCGAYATCEINNNPVCSCLEGFIPKTPKDWNMLLWSDGCVRRTPLNCSNNDGFVRHPGIKLPDTSSTWYNRTIGLKECADVCLRNCSCTAYATLDIRGGGSGCLIWLNELIDIRELPVGGQDLYIKVAASELDNFDKKNSSAKKVAGVIAGAVIFIISLITAYCLWWRNQRNRRIEKKRGMRNETSQGKKDDDMELPMFDLTTIANATNDFSHSNKLGEGGFGPVYRGTLLEGQEIAVKRLSKSSGQGLNEFKNEVILIAKLQHRNLVKLLGCCIDDDEKMLIYEYMHNKSLDCFIFDQTRSKLLDWNKRMHIISGIARGLLYLHQDSRLRIIHRDLKASNILLDSDLNPKISDFGLARTFGLDQTSANTQKVVGTYGYMSPEYAVDGLFSVKSDVFSFGVLVLEILSGKRNRAFSHPDHNLNLLGHAWVLWTKGTPLELIDENLADSYVLSEIVRCINIALLCVQQKPEDRPNMSSVVVMLNSENPLAQPKQPGFFMERTPFDKDTSSSKNHSYSANEITITELDAR</sequence>
<evidence type="ECO:0000256" key="6">
    <source>
        <dbReference type="ARBA" id="ARBA00022729"/>
    </source>
</evidence>
<dbReference type="GO" id="GO:0005524">
    <property type="term" value="F:ATP binding"/>
    <property type="evidence" value="ECO:0007669"/>
    <property type="project" value="UniProtKB-KW"/>
</dbReference>
<dbReference type="CDD" id="cd01098">
    <property type="entry name" value="PAN_AP_plant"/>
    <property type="match status" value="1"/>
</dbReference>
<dbReference type="InterPro" id="IPR001245">
    <property type="entry name" value="Ser-Thr/Tyr_kinase_cat_dom"/>
</dbReference>
<keyword evidence="7 17" id="KW-0547">Nucleotide-binding</keyword>
<dbReference type="InterPro" id="IPR024171">
    <property type="entry name" value="SRK-like_kinase"/>
</dbReference>
<dbReference type="Pfam" id="PF00954">
    <property type="entry name" value="S_locus_glycop"/>
    <property type="match status" value="1"/>
</dbReference>
<evidence type="ECO:0000259" key="22">
    <source>
        <dbReference type="PROSITE" id="PS50948"/>
    </source>
</evidence>